<feature type="non-terminal residue" evidence="3">
    <location>
        <position position="1"/>
    </location>
</feature>
<reference evidence="3" key="1">
    <citation type="submission" date="2015-07" db="EMBL/GenBank/DDBJ databases">
        <title>Transcriptome Assembly of Anthurium amnicola.</title>
        <authorList>
            <person name="Suzuki J."/>
        </authorList>
    </citation>
    <scope>NUCLEOTIDE SEQUENCE</scope>
</reference>
<protein>
    <submittedName>
        <fullName evidence="3">Sacsin</fullName>
    </submittedName>
</protein>
<feature type="domain" description="Protein NO VEIN C-terminal" evidence="2">
    <location>
        <begin position="2569"/>
        <end position="2655"/>
    </location>
</feature>
<dbReference type="InterPro" id="IPR036890">
    <property type="entry name" value="HATPase_C_sf"/>
</dbReference>
<evidence type="ECO:0000313" key="3">
    <source>
        <dbReference type="EMBL" id="JAT56528.1"/>
    </source>
</evidence>
<dbReference type="PANTHER" id="PTHR32387:SF0">
    <property type="entry name" value="PROTEIN NO VEIN"/>
    <property type="match status" value="1"/>
</dbReference>
<dbReference type="GO" id="GO:0009793">
    <property type="term" value="P:embryo development ending in seed dormancy"/>
    <property type="evidence" value="ECO:0007669"/>
    <property type="project" value="TreeGrafter"/>
</dbReference>
<dbReference type="GO" id="GO:0005634">
    <property type="term" value="C:nucleus"/>
    <property type="evidence" value="ECO:0007669"/>
    <property type="project" value="TreeGrafter"/>
</dbReference>
<feature type="region of interest" description="Disordered" evidence="1">
    <location>
        <begin position="1"/>
        <end position="56"/>
    </location>
</feature>
<dbReference type="Gene3D" id="3.30.565.10">
    <property type="entry name" value="Histidine kinase-like ATPase, C-terminal domain"/>
    <property type="match status" value="1"/>
</dbReference>
<dbReference type="Pfam" id="PF13020">
    <property type="entry name" value="NOV_C"/>
    <property type="match status" value="1"/>
</dbReference>
<dbReference type="PANTHER" id="PTHR32387">
    <property type="entry name" value="WU:FJ29H11"/>
    <property type="match status" value="1"/>
</dbReference>
<proteinExistence type="predicted"/>
<dbReference type="GO" id="GO:0048364">
    <property type="term" value="P:root development"/>
    <property type="evidence" value="ECO:0007669"/>
    <property type="project" value="TreeGrafter"/>
</dbReference>
<feature type="region of interest" description="Disordered" evidence="1">
    <location>
        <begin position="2457"/>
        <end position="2477"/>
    </location>
</feature>
<evidence type="ECO:0000256" key="1">
    <source>
        <dbReference type="SAM" id="MobiDB-lite"/>
    </source>
</evidence>
<name>A0A1D1YPH1_9ARAE</name>
<dbReference type="EMBL" id="GDJX01011408">
    <property type="protein sequence ID" value="JAT56528.1"/>
    <property type="molecule type" value="Transcribed_RNA"/>
</dbReference>
<dbReference type="GO" id="GO:0010305">
    <property type="term" value="P:leaf vascular tissue pattern formation"/>
    <property type="evidence" value="ECO:0007669"/>
    <property type="project" value="TreeGrafter"/>
</dbReference>
<dbReference type="InterPro" id="IPR052957">
    <property type="entry name" value="Auxin_embryo_med"/>
</dbReference>
<gene>
    <name evidence="3" type="primary">Sacs_1</name>
    <name evidence="3" type="ORF">g.108240</name>
</gene>
<sequence>FPSRHYRTANMYGPPRQPRGRGRGGSTAGEAHRNAPSPGAHFTAEPDGGSRVQRPSSPVVIGYHQYQQQQQSPAFRNSDFFPSPYRRVSREKVEAAVEKAWRDLRGSGKSVTSWKVSQSALLSLQVDSWASLGFKYMNSVPLLDSLMAIEGKVNTFIHCFVSVRKITSVHELGVEICKSEGVEKFEELGLGPLLRHPLVEHYFSIPLDVDEVFEITIEDILNCLGTYLYRCKNKEIPVEEFINYVAEKKSVSPKDKLGLRIRSFGLYIKCIKDARRAESAILKEYPQKMLKEKNALDSSLEKKESFNANLSLQKQRLDGLFDATSSSFETVSQIDEDADILKLDNKNGNSNSNNQGEILSQAESSKRKCQCNCLAQSRVVELSVLGMKLVIPSDLVTKVDWRKANKLDLSDEDISRFIMTWKEVCQNYSVAEVAAMMLSFYVQSDKRKRKMQRLFLSYPAVGLLNVVVRSLKCGLIDGSCSLRPLGKDEFIGPSSSQALEIEDTPQANSGPMVKDSEGSCNIGYRVTVDDVVNKVINYVELNSSQPVESEFPLGKQLALIKKYHDCEMWVATQFSVEKFTLLGYGNLFELLEHNISLLTPVVFEYFIGDFNEKHTLNVAMLQDQVQVMLVQALGSLVDGGTLTKDYVYLLLKKQFPTVSFHLFGNEIEKDFSYLVNRGKDSGSSNCVIFSATLLCCSGNLEVSRMLTDVVCYASCMGSVSSKVAMECLLNAPMLSDLQSWSHWDLLFAPSLGPLLPWLLNGVQTKKLLCIATSDGKLIRVDHSVTLDEFLEASIKGSSFQAAVKLLSLLALYGGRNKVPLSLLQCYAQRAIDDMVRNSTVCTEAQHIDKYLHHRASREKFDLSSKLNGDSVYLYSLSTAAVNKQYNGWGDGLNVASNFILNCLGHLPSEFRSFAADVLLSGLRSFTRDAYSVILNVAKHTGYRCMLHDVGLSLGINEWIEDYHEFSSTSPAESFTLLRTGSKVPESFHPLLDVDLKPAGDASRKLLSEDCKTLTNVNAVTSLVDQSYHGFDDLNNEILKDGSIVRSSEDHDVFMSEDGEDQVATLIIESIRRDEFGIDSSLQHSESNLLEKQHARLGRALHHLSQELYSQDSHLLLELVQNADDNSYPEKVDPALVFILNSTGIVVLNNERGFSEQNIRALCDVGNSTKKRSGAGYIGHKGIGFKSVFRVSDAPEIHSNGFHVKFDINDGQIGFILPTIISPCDISIFKSLISSEDAQTDSTSWNTCIMLPFGSKFKGGKGISSIISMFQDLHPSLLLFLHRLRCIIFRNMLSGSCTIMRRETLGDGIIKVSRGNEKMSWLVVSQELQANKIRSDVQATEISVAFTLQESDNDEYKPQLSQQPVFSFLPLRTYGLKFILQGDFVLPSSREEVDGNSAWNQWLLSEFPSLFITAERSFCALPCFKESPGKAVTAFMSFVPLVGEVHGFFSCLPHLIINKLRSSNCFLFEGNNVEWIPPCRVLRGWDEQVRILLPDSLLLQHLGLGYLSKDIILSDALANALGVEDYGPKILVDIMSSICHRSDGIKLLGLDWLSSWLIELNNALSIYSTGYNIPNSGAGFDFIKSLQRMPLIPLSDGSYTSVAEGPVWLPCDFFGLGLEGRCGPKDFPRLFVKLRTVSPLLFSTGPSCPYTMQETRIDKVMQMLHKIGVHQLSAHEVIRTYILPNLSDDVHINEDKDLMIEYISFIILHFQYSCFDCHNEKANIISELRNRSVILTNHGYKCPSTEPVHFNTEFGNSIDIHRLIDHEDTGWHEIDAIYLNHPSMKAIPSGLVKWREFFLELGVIDFVQVIRFEKMLDSSSIPQSLKYDESHGSNLQNSGGDVQIVIDWDSPELVHLLSKISSEESLEKSKYLLEILDRVWDSYFDAKSASSVIRKSAQNEKQPITSFIKTIQGFKWVASSTDEELHYPKDLFDDCETVRSILGTYAPYAVPKVSSEKLLEDIGFKTQVTFEDAVTILQSWQSFETPFMASISQMSKFYHLISVEVAISKGKITNEFKSNCKIFIPFSNNARYDETVAGTFVSASELYWHDPTGCVDWTKEIILHDTSIEDAVLTCKALAAIYPDLRDFFLDECGVPEMPPFGSYLHILLQLSSVALPSQAAPIVFQVFLKLADDLNGGIVKYEEISYLKESFSKLENKVLPTVQDKWVSLHPSFGLICFPDDEELRHQFEHLEDIDFLHFGDLNNEQKELLSGKIIMLLKTIGVPSLSEVVSREAISYGSGDNKEKVCLVNWVLPYAQRYLFKFHPKTYFHLKEFGLEKINQLQVAVVDKLFYRNNLKGHNSVSKKRFECSCLLQGSVLYMTSTSDSHPIFLELSRLFFYGAPELHLANFLLMIMNMAESGSTVEQIEYFVLTSQKVPQLPDEEPVWSPLSSCSIFEDKTSHQFDLPITIIRRKSSTYSRKQGSNSSWPPPDWKGKLDLNAPQGGCFKTLSGEVPSVSEMKEISSPGGPSHTQDVSVSPELGERTVQDDLDTSVNLAVQDAEISKGHSSLVQSSSLHDSQRNACFETELVTIDSVGTKMSSINAEFDYGKDRLGLRTLIDGQSHATGRWGEAMAYKYFSAKLNSSPVKWVNELKETGLPYDLIIGEDGDNVQHIEVKTTTSTNKDWFPITAREWQFATDKGDLFSIAHVVLLDTNNAKITVFKNPLKLCQQKVLHLAILMSEQDNNSHS</sequence>
<dbReference type="InterPro" id="IPR024975">
    <property type="entry name" value="NOV_C"/>
</dbReference>
<dbReference type="SUPFAM" id="SSF55874">
    <property type="entry name" value="ATPase domain of HSP90 chaperone/DNA topoisomerase II/histidine kinase"/>
    <property type="match status" value="1"/>
</dbReference>
<evidence type="ECO:0000259" key="2">
    <source>
        <dbReference type="Pfam" id="PF13020"/>
    </source>
</evidence>
<accession>A0A1D1YPH1</accession>
<organism evidence="3">
    <name type="scientific">Anthurium amnicola</name>
    <dbReference type="NCBI Taxonomy" id="1678845"/>
    <lineage>
        <taxon>Eukaryota</taxon>
        <taxon>Viridiplantae</taxon>
        <taxon>Streptophyta</taxon>
        <taxon>Embryophyta</taxon>
        <taxon>Tracheophyta</taxon>
        <taxon>Spermatophyta</taxon>
        <taxon>Magnoliopsida</taxon>
        <taxon>Liliopsida</taxon>
        <taxon>Araceae</taxon>
        <taxon>Pothoideae</taxon>
        <taxon>Potheae</taxon>
        <taxon>Anthurium</taxon>
    </lineage>
</organism>
<dbReference type="NCBIfam" id="NF047352">
    <property type="entry name" value="P_loop_sacsin"/>
    <property type="match status" value="1"/>
</dbReference>